<keyword evidence="2" id="KW-1185">Reference proteome</keyword>
<dbReference type="OrthoDB" id="275703at2759"/>
<dbReference type="VEuPathDB" id="TriTrypDB:ADEAN_000061000"/>
<dbReference type="AlphaFoldDB" id="A0A7G2C1J3"/>
<evidence type="ECO:0000313" key="2">
    <source>
        <dbReference type="Proteomes" id="UP000515908"/>
    </source>
</evidence>
<proteinExistence type="predicted"/>
<organism evidence="1 2">
    <name type="scientific">Angomonas deanei</name>
    <dbReference type="NCBI Taxonomy" id="59799"/>
    <lineage>
        <taxon>Eukaryota</taxon>
        <taxon>Discoba</taxon>
        <taxon>Euglenozoa</taxon>
        <taxon>Kinetoplastea</taxon>
        <taxon>Metakinetoplastina</taxon>
        <taxon>Trypanosomatida</taxon>
        <taxon>Trypanosomatidae</taxon>
        <taxon>Strigomonadinae</taxon>
        <taxon>Angomonas</taxon>
    </lineage>
</organism>
<sequence>MEARWKVRDGDRGFDKVKLTLEALECFSDMKSLGQIKDFESLPEPDQDTFLQYAEACARFSQSSSHSHPHAVGALIRAAQICDEIRCLEKRDELLHVAEVAAKQMDRAYSFARTQEKGIPLRPQSSDITTAQQRLKQEKLLMERFKDRPKILEKESRPPVHYYARAKKITLTEMKEEERRNLLSMNQTRPEAGNL</sequence>
<gene>
    <name evidence="1" type="ORF">ADEAN_000061000</name>
</gene>
<dbReference type="EMBL" id="LR877145">
    <property type="protein sequence ID" value="CAD2213174.1"/>
    <property type="molecule type" value="Genomic_DNA"/>
</dbReference>
<name>A0A7G2C1J3_9TRYP</name>
<dbReference type="Proteomes" id="UP000515908">
    <property type="component" value="Chromosome 01"/>
</dbReference>
<protein>
    <submittedName>
        <fullName evidence="1">Uncharacterized protein</fullName>
    </submittedName>
</protein>
<evidence type="ECO:0000313" key="1">
    <source>
        <dbReference type="EMBL" id="CAD2213174.1"/>
    </source>
</evidence>
<accession>A0A7G2C1J3</accession>
<reference evidence="1 2" key="1">
    <citation type="submission" date="2020-08" db="EMBL/GenBank/DDBJ databases">
        <authorList>
            <person name="Newling K."/>
            <person name="Davey J."/>
            <person name="Forrester S."/>
        </authorList>
    </citation>
    <scope>NUCLEOTIDE SEQUENCE [LARGE SCALE GENOMIC DNA]</scope>
    <source>
        <strain evidence="2">Crithidia deanei Carvalho (ATCC PRA-265)</strain>
    </source>
</reference>